<name>A0A8H4XNK7_9HYPO</name>
<comment type="caution">
    <text evidence="2">The sequence shown here is derived from an EMBL/GenBank/DDBJ whole genome shotgun (WGS) entry which is preliminary data.</text>
</comment>
<proteinExistence type="predicted"/>
<evidence type="ECO:0000313" key="2">
    <source>
        <dbReference type="EMBL" id="KAF4981824.1"/>
    </source>
</evidence>
<dbReference type="Proteomes" id="UP000635477">
    <property type="component" value="Unassembled WGS sequence"/>
</dbReference>
<reference evidence="2" key="2">
    <citation type="submission" date="2020-05" db="EMBL/GenBank/DDBJ databases">
        <authorList>
            <person name="Kim H.-S."/>
            <person name="Proctor R.H."/>
            <person name="Brown D.W."/>
        </authorList>
    </citation>
    <scope>NUCLEOTIDE SEQUENCE</scope>
    <source>
        <strain evidence="2">NRRL 22465</strain>
    </source>
</reference>
<dbReference type="OrthoDB" id="4900404at2759"/>
<sequence length="275" mass="30720">MVSNEFIRAFGSLTWVCKQSDMAAIHFEKSTGVLRELDDAYCRLFTSPLQRKSPDLSYEGYRRALQLYGNESDMASPGDGDLFFIWKLRNPLTIRNFRQRARAEGYDPELGRSSPKQGLYYGRKTTDLQPQQTASQTVADAPQDVASKRRRLDVSDDESAADLKPPRQESTSNNDLGEPPKPKTLRDMSGSRVPLAHDFGRSCVGQCEMGLVLVELLELVAQDPTRDGLMDAVNETLEYTGGSKNFAAFLTMMYEKFPKGEPESVASTVGRQLRG</sequence>
<evidence type="ECO:0000256" key="1">
    <source>
        <dbReference type="SAM" id="MobiDB-lite"/>
    </source>
</evidence>
<feature type="compositionally biased region" description="Polar residues" evidence="1">
    <location>
        <begin position="128"/>
        <end position="138"/>
    </location>
</feature>
<accession>A0A8H4XNK7</accession>
<gene>
    <name evidence="2" type="ORF">FZEAL_2451</name>
</gene>
<organism evidence="2 3">
    <name type="scientific">Fusarium zealandicum</name>
    <dbReference type="NCBI Taxonomy" id="1053134"/>
    <lineage>
        <taxon>Eukaryota</taxon>
        <taxon>Fungi</taxon>
        <taxon>Dikarya</taxon>
        <taxon>Ascomycota</taxon>
        <taxon>Pezizomycotina</taxon>
        <taxon>Sordariomycetes</taxon>
        <taxon>Hypocreomycetidae</taxon>
        <taxon>Hypocreales</taxon>
        <taxon>Nectriaceae</taxon>
        <taxon>Fusarium</taxon>
        <taxon>Fusarium staphyleae species complex</taxon>
    </lineage>
</organism>
<feature type="region of interest" description="Disordered" evidence="1">
    <location>
        <begin position="128"/>
        <end position="191"/>
    </location>
</feature>
<evidence type="ECO:0000313" key="3">
    <source>
        <dbReference type="Proteomes" id="UP000635477"/>
    </source>
</evidence>
<keyword evidence="3" id="KW-1185">Reference proteome</keyword>
<reference evidence="2" key="1">
    <citation type="journal article" date="2020" name="BMC Genomics">
        <title>Correction to: Identification and distribution of gene clusters required for synthesis of sphingolipid metabolism inhibitors in diverse species of the filamentous fungus Fusarium.</title>
        <authorList>
            <person name="Kim H.S."/>
            <person name="Lohmar J.M."/>
            <person name="Busman M."/>
            <person name="Brown D.W."/>
            <person name="Naumann T.A."/>
            <person name="Divon H.H."/>
            <person name="Lysoe E."/>
            <person name="Uhlig S."/>
            <person name="Proctor R.H."/>
        </authorList>
    </citation>
    <scope>NUCLEOTIDE SEQUENCE</scope>
    <source>
        <strain evidence="2">NRRL 22465</strain>
    </source>
</reference>
<dbReference type="EMBL" id="JABEYC010000149">
    <property type="protein sequence ID" value="KAF4981824.1"/>
    <property type="molecule type" value="Genomic_DNA"/>
</dbReference>
<protein>
    <submittedName>
        <fullName evidence="2">Uncharacterized protein</fullName>
    </submittedName>
</protein>
<dbReference type="AlphaFoldDB" id="A0A8H4XNK7"/>